<keyword evidence="9" id="KW-0413">Isomerase</keyword>
<dbReference type="PANTHER" id="PTHR43771:SF2">
    <property type="entry name" value="PHOSPHOMANNOMUTASE_PHOSPHOGLUCOMUTASE"/>
    <property type="match status" value="1"/>
</dbReference>
<evidence type="ECO:0000259" key="13">
    <source>
        <dbReference type="Pfam" id="PF02879"/>
    </source>
</evidence>
<keyword evidence="8" id="KW-0460">Magnesium</keyword>
<dbReference type="Pfam" id="PF02880">
    <property type="entry name" value="PGM_PMM_III"/>
    <property type="match status" value="1"/>
</dbReference>
<evidence type="ECO:0000256" key="5">
    <source>
        <dbReference type="ARBA" id="ARBA00012730"/>
    </source>
</evidence>
<dbReference type="Pfam" id="PF02879">
    <property type="entry name" value="PGM_PMM_II"/>
    <property type="match status" value="1"/>
</dbReference>
<comment type="pathway">
    <text evidence="3">Nucleotide-sugar biosynthesis; GDP-alpha-D-mannose biosynthesis; alpha-D-mannose 1-phosphate from D-fructose 6-phosphate: step 2/2.</text>
</comment>
<name>A0A4R3IBG2_9GAMM</name>
<evidence type="ECO:0000256" key="11">
    <source>
        <dbReference type="SAM" id="Phobius"/>
    </source>
</evidence>
<evidence type="ECO:0000256" key="2">
    <source>
        <dbReference type="ARBA" id="ARBA00001946"/>
    </source>
</evidence>
<evidence type="ECO:0000256" key="1">
    <source>
        <dbReference type="ARBA" id="ARBA00000586"/>
    </source>
</evidence>
<keyword evidence="11" id="KW-0812">Transmembrane</keyword>
<feature type="compositionally biased region" description="Basic residues" evidence="10">
    <location>
        <begin position="15"/>
        <end position="24"/>
    </location>
</feature>
<comment type="similarity">
    <text evidence="4">Belongs to the phosphohexose mutase family.</text>
</comment>
<dbReference type="InterPro" id="IPR005841">
    <property type="entry name" value="Alpha-D-phosphohexomutase_SF"/>
</dbReference>
<feature type="domain" description="Alpha-D-phosphohexomutase alpha/beta/alpha" evidence="13">
    <location>
        <begin position="550"/>
        <end position="647"/>
    </location>
</feature>
<dbReference type="CDD" id="cd03089">
    <property type="entry name" value="PMM_PGM"/>
    <property type="match status" value="1"/>
</dbReference>
<keyword evidence="11" id="KW-1133">Transmembrane helix</keyword>
<feature type="region of interest" description="Disordered" evidence="10">
    <location>
        <begin position="1"/>
        <end position="28"/>
    </location>
</feature>
<evidence type="ECO:0000256" key="6">
    <source>
        <dbReference type="ARBA" id="ARBA00022553"/>
    </source>
</evidence>
<dbReference type="InterPro" id="IPR005845">
    <property type="entry name" value="A-D-PHexomutase_a/b/a-II"/>
</dbReference>
<dbReference type="EC" id="5.4.2.8" evidence="5"/>
<keyword evidence="11" id="KW-0472">Membrane</keyword>
<reference evidence="15 16" key="1">
    <citation type="submission" date="2019-03" db="EMBL/GenBank/DDBJ databases">
        <title>Genomic Encyclopedia of Archaeal and Bacterial Type Strains, Phase II (KMG-II): from individual species to whole genera.</title>
        <authorList>
            <person name="Goeker M."/>
        </authorList>
    </citation>
    <scope>NUCLEOTIDE SEQUENCE [LARGE SCALE GENOMIC DNA]</scope>
    <source>
        <strain evidence="15 16">DSM 15388</strain>
    </source>
</reference>
<dbReference type="SUPFAM" id="SSF53738">
    <property type="entry name" value="Phosphoglucomutase, first 3 domains"/>
    <property type="match status" value="3"/>
</dbReference>
<comment type="catalytic activity">
    <reaction evidence="1">
        <text>alpha-D-mannose 1-phosphate = D-mannose 6-phosphate</text>
        <dbReference type="Rhea" id="RHEA:11140"/>
        <dbReference type="ChEBI" id="CHEBI:58409"/>
        <dbReference type="ChEBI" id="CHEBI:58735"/>
        <dbReference type="EC" id="5.4.2.8"/>
    </reaction>
</comment>
<sequence>MAKKKANKANEPTKKKSTKKKAAPKKQTGQGNRSILSFLYMPIVIATLCVAAIGYFLISFYAAPVDQHHRQQLVNAVAETYEAYVNNVLAEKNTLLNQIAQSAEVVSLIEQGDEELLLRAESRIAAQIPYGLTVHLSPLRGALMQNDTFPPLSHAGLDMIRRAEQGQNPATEAHQYDGTAYLQSVKAVRDSEGTLIGTLAVTQSLDYLKNQLGGIDARKGNLLIQQQFPGAPKQTLVTYGTKNRNQVMQLQSSNPNWTLTFQPADELALSSILNANMLWLHFGALIVLVCLPIFVAAQRLQATLRKDANSFARQVQNMLAGKGAVSVDYDFAIFTSLAKALNRMQMGKFTPGNGPTIIDSAMGRPNMAEIQQDVDVSMIESDADLLGISEASSTVAAHVDVDESIFGAYSIAGVVGQTLTLDSAMQIGQAIGSEAYDRGEQSVIVARDGRLSSSEISHALIKGLVASGRDVVDIGETAAPVCSFASEHLQISSSVMVTGDYLDSTYNGFKVVLGGAALTGNEIKGLYHRIQNQNFLTGEGKINNQKTDDAYLSRVSEDVSAARPLKVVVDCGNGVSGVVAPQLIKGVGCHVLPLFCNIDGNFPNHLPNPSNPKNLQELTRTVIETRADLGIAFDNSGDRLAVVSNSGQIISADKLMMLLAKQVVQKNPGATVLYDVKSTFRLKALISGYGGKPVMCPSGHPQIRRSIKENNAALAGEMSGHFFYSDRWYGFEDGFYTACRLLELLSQQSETLDTLLSELPPDISTPEIRIAASDERKQKVIEALESRGEFGVGQVSNVDGIRVEFRDGWGVVRASRSTSNLSCRFEAESEEALRKIQSLFKQQLQAVDRQLQIPF</sequence>
<feature type="transmembrane region" description="Helical" evidence="11">
    <location>
        <begin position="35"/>
        <end position="62"/>
    </location>
</feature>
<dbReference type="SUPFAM" id="SSF55957">
    <property type="entry name" value="Phosphoglucomutase, C-terminal domain"/>
    <property type="match status" value="1"/>
</dbReference>
<comment type="caution">
    <text evidence="15">The sequence shown here is derived from an EMBL/GenBank/DDBJ whole genome shotgun (WGS) entry which is preliminary data.</text>
</comment>
<dbReference type="Gene3D" id="3.30.310.50">
    <property type="entry name" value="Alpha-D-phosphohexomutase, C-terminal domain"/>
    <property type="match status" value="1"/>
</dbReference>
<dbReference type="PRINTS" id="PR00509">
    <property type="entry name" value="PGMPMM"/>
</dbReference>
<gene>
    <name evidence="15" type="ORF">BCF53_101303</name>
</gene>
<dbReference type="PANTHER" id="PTHR43771">
    <property type="entry name" value="PHOSPHOMANNOMUTASE"/>
    <property type="match status" value="1"/>
</dbReference>
<dbReference type="InterPro" id="IPR005846">
    <property type="entry name" value="A-D-PHexomutase_a/b/a-III"/>
</dbReference>
<evidence type="ECO:0000256" key="10">
    <source>
        <dbReference type="SAM" id="MobiDB-lite"/>
    </source>
</evidence>
<proteinExistence type="inferred from homology"/>
<dbReference type="OrthoDB" id="9803322at2"/>
<dbReference type="GO" id="GO:0005975">
    <property type="term" value="P:carbohydrate metabolic process"/>
    <property type="evidence" value="ECO:0007669"/>
    <property type="project" value="InterPro"/>
</dbReference>
<dbReference type="Proteomes" id="UP000295793">
    <property type="component" value="Unassembled WGS sequence"/>
</dbReference>
<keyword evidence="16" id="KW-1185">Reference proteome</keyword>
<evidence type="ECO:0000256" key="7">
    <source>
        <dbReference type="ARBA" id="ARBA00022723"/>
    </source>
</evidence>
<feature type="domain" description="Alpha-D-phosphohexomutase alpha/beta/alpha" evidence="12">
    <location>
        <begin position="405"/>
        <end position="534"/>
    </location>
</feature>
<feature type="domain" description="Alpha-D-phosphohexomutase alpha/beta/alpha" evidence="14">
    <location>
        <begin position="652"/>
        <end position="761"/>
    </location>
</feature>
<evidence type="ECO:0000256" key="8">
    <source>
        <dbReference type="ARBA" id="ARBA00022842"/>
    </source>
</evidence>
<dbReference type="InterPro" id="IPR036900">
    <property type="entry name" value="A-D-PHexomutase_C_sf"/>
</dbReference>
<dbReference type="RefSeq" id="WP_132699162.1">
    <property type="nucleotide sequence ID" value="NZ_SLZR01000001.1"/>
</dbReference>
<keyword evidence="7" id="KW-0479">Metal-binding</keyword>
<dbReference type="InterPro" id="IPR005844">
    <property type="entry name" value="A-D-PHexomutase_a/b/a-I"/>
</dbReference>
<accession>A0A4R3IBG2</accession>
<evidence type="ECO:0000256" key="9">
    <source>
        <dbReference type="ARBA" id="ARBA00023235"/>
    </source>
</evidence>
<dbReference type="InterPro" id="IPR016055">
    <property type="entry name" value="A-D-PHexomutase_a/b/a-I/II/III"/>
</dbReference>
<evidence type="ECO:0000313" key="16">
    <source>
        <dbReference type="Proteomes" id="UP000295793"/>
    </source>
</evidence>
<protein>
    <recommendedName>
        <fullName evidence="5">phosphomannomutase</fullName>
        <ecNumber evidence="5">5.4.2.8</ecNumber>
    </recommendedName>
</protein>
<dbReference type="EMBL" id="SLZR01000001">
    <property type="protein sequence ID" value="TCS43960.1"/>
    <property type="molecule type" value="Genomic_DNA"/>
</dbReference>
<keyword evidence="6" id="KW-0597">Phosphoprotein</keyword>
<dbReference type="GO" id="GO:0046872">
    <property type="term" value="F:metal ion binding"/>
    <property type="evidence" value="ECO:0007669"/>
    <property type="project" value="UniProtKB-KW"/>
</dbReference>
<evidence type="ECO:0000256" key="4">
    <source>
        <dbReference type="ARBA" id="ARBA00010231"/>
    </source>
</evidence>
<evidence type="ECO:0000313" key="15">
    <source>
        <dbReference type="EMBL" id="TCS43960.1"/>
    </source>
</evidence>
<organism evidence="15 16">
    <name type="scientific">Reinekea marinisedimentorum</name>
    <dbReference type="NCBI Taxonomy" id="230495"/>
    <lineage>
        <taxon>Bacteria</taxon>
        <taxon>Pseudomonadati</taxon>
        <taxon>Pseudomonadota</taxon>
        <taxon>Gammaproteobacteria</taxon>
        <taxon>Oceanospirillales</taxon>
        <taxon>Saccharospirillaceae</taxon>
        <taxon>Reinekea</taxon>
    </lineage>
</organism>
<dbReference type="Pfam" id="PF02878">
    <property type="entry name" value="PGM_PMM_I"/>
    <property type="match status" value="1"/>
</dbReference>
<dbReference type="Gene3D" id="3.40.120.10">
    <property type="entry name" value="Alpha-D-Glucose-1,6-Bisphosphate, subunit A, domain 3"/>
    <property type="match status" value="3"/>
</dbReference>
<evidence type="ECO:0000256" key="3">
    <source>
        <dbReference type="ARBA" id="ARBA00004699"/>
    </source>
</evidence>
<dbReference type="GO" id="GO:0004615">
    <property type="term" value="F:phosphomannomutase activity"/>
    <property type="evidence" value="ECO:0007669"/>
    <property type="project" value="UniProtKB-EC"/>
</dbReference>
<dbReference type="AlphaFoldDB" id="A0A4R3IBG2"/>
<evidence type="ECO:0000259" key="12">
    <source>
        <dbReference type="Pfam" id="PF02878"/>
    </source>
</evidence>
<comment type="cofactor">
    <cofactor evidence="2">
        <name>Mg(2+)</name>
        <dbReference type="ChEBI" id="CHEBI:18420"/>
    </cofactor>
</comment>
<evidence type="ECO:0000259" key="14">
    <source>
        <dbReference type="Pfam" id="PF02880"/>
    </source>
</evidence>